<dbReference type="EMBL" id="SMAS01000001">
    <property type="protein sequence ID" value="TCT38433.1"/>
    <property type="molecule type" value="Genomic_DNA"/>
</dbReference>
<dbReference type="GO" id="GO:0044781">
    <property type="term" value="P:bacterial-type flagellum organization"/>
    <property type="evidence" value="ECO:0007669"/>
    <property type="project" value="UniProtKB-KW"/>
</dbReference>
<comment type="caution">
    <text evidence="7">The sequence shown here is derived from an EMBL/GenBank/DDBJ whole genome shotgun (WGS) entry which is preliminary data.</text>
</comment>
<name>A0A4R3NSH0_9GAMM</name>
<evidence type="ECO:0000256" key="2">
    <source>
        <dbReference type="ARBA" id="ARBA00022490"/>
    </source>
</evidence>
<evidence type="ECO:0000313" key="7">
    <source>
        <dbReference type="EMBL" id="TCT38433.1"/>
    </source>
</evidence>
<reference evidence="7 8" key="1">
    <citation type="submission" date="2019-03" db="EMBL/GenBank/DDBJ databases">
        <title>Genomic analyses of the natural microbiome of Caenorhabditis elegans.</title>
        <authorList>
            <person name="Samuel B."/>
        </authorList>
    </citation>
    <scope>NUCLEOTIDE SEQUENCE [LARGE SCALE GENOMIC DNA]</scope>
    <source>
        <strain evidence="7 8">JUb102</strain>
    </source>
</reference>
<evidence type="ECO:0000256" key="5">
    <source>
        <dbReference type="ARBA" id="ARBA00093797"/>
    </source>
</evidence>
<sequence length="131" mass="15453">MWMKDNQVDNKNPLYLLEIYRNVLILSENLVSLAQSGEWESLISRETEYVLAVENLTALTQEYEQEQPITDDFVQLLHQIIENERVTKEHLQNHLNFLSKEIKQLDQQKVLNNSYGQFDQPDAPRVIKPLE</sequence>
<keyword evidence="2" id="KW-0963">Cytoplasm</keyword>
<keyword evidence="7" id="KW-0966">Cell projection</keyword>
<keyword evidence="4" id="KW-0143">Chaperone</keyword>
<accession>A0A4R3NSH0</accession>
<dbReference type="AlphaFoldDB" id="A0A4R3NSH0"/>
<comment type="subcellular location">
    <subcellularLocation>
        <location evidence="1">Cytoplasm</location>
        <location evidence="1">Cytosol</location>
    </subcellularLocation>
</comment>
<evidence type="ECO:0000256" key="3">
    <source>
        <dbReference type="ARBA" id="ARBA00022795"/>
    </source>
</evidence>
<dbReference type="InterPro" id="IPR008622">
    <property type="entry name" value="FliT"/>
</dbReference>
<gene>
    <name evidence="7" type="ORF">EC835_101437</name>
</gene>
<evidence type="ECO:0000256" key="6">
    <source>
        <dbReference type="SAM" id="Coils"/>
    </source>
</evidence>
<keyword evidence="3" id="KW-1005">Bacterial flagellum biogenesis</keyword>
<feature type="coiled-coil region" evidence="6">
    <location>
        <begin position="81"/>
        <end position="108"/>
    </location>
</feature>
<evidence type="ECO:0000256" key="1">
    <source>
        <dbReference type="ARBA" id="ARBA00004514"/>
    </source>
</evidence>
<proteinExistence type="predicted"/>
<evidence type="ECO:0000256" key="4">
    <source>
        <dbReference type="ARBA" id="ARBA00023186"/>
    </source>
</evidence>
<keyword evidence="6" id="KW-0175">Coiled coil</keyword>
<keyword evidence="7" id="KW-0969">Cilium</keyword>
<protein>
    <recommendedName>
        <fullName evidence="5">Flagellar protein FliT</fullName>
    </recommendedName>
</protein>
<dbReference type="Gene3D" id="1.20.58.380">
    <property type="entry name" value="Flagellar protein flit"/>
    <property type="match status" value="1"/>
</dbReference>
<organism evidence="7 8">
    <name type="scientific">Providencia alcalifaciens</name>
    <dbReference type="NCBI Taxonomy" id="126385"/>
    <lineage>
        <taxon>Bacteria</taxon>
        <taxon>Pseudomonadati</taxon>
        <taxon>Pseudomonadota</taxon>
        <taxon>Gammaproteobacteria</taxon>
        <taxon>Enterobacterales</taxon>
        <taxon>Morganellaceae</taxon>
        <taxon>Providencia</taxon>
    </lineage>
</organism>
<keyword evidence="7" id="KW-0282">Flagellum</keyword>
<dbReference type="Proteomes" id="UP000295055">
    <property type="component" value="Unassembled WGS sequence"/>
</dbReference>
<evidence type="ECO:0000313" key="8">
    <source>
        <dbReference type="Proteomes" id="UP000295055"/>
    </source>
</evidence>
<dbReference type="Pfam" id="PF05400">
    <property type="entry name" value="FliT"/>
    <property type="match status" value="1"/>
</dbReference>